<evidence type="ECO:0000256" key="6">
    <source>
        <dbReference type="ARBA" id="ARBA00023136"/>
    </source>
</evidence>
<dbReference type="PANTHER" id="PTHR43744:SF8">
    <property type="entry name" value="SN-GLYCEROL-3-PHOSPHATE TRANSPORT SYSTEM PERMEASE PROTEIN UGPE"/>
    <property type="match status" value="1"/>
</dbReference>
<organism evidence="9 10">
    <name type="scientific">Brevibacterium casei</name>
    <dbReference type="NCBI Taxonomy" id="33889"/>
    <lineage>
        <taxon>Bacteria</taxon>
        <taxon>Bacillati</taxon>
        <taxon>Actinomycetota</taxon>
        <taxon>Actinomycetes</taxon>
        <taxon>Micrococcales</taxon>
        <taxon>Brevibacteriaceae</taxon>
        <taxon>Brevibacterium</taxon>
    </lineage>
</organism>
<dbReference type="RefSeq" id="WP_095376866.1">
    <property type="nucleotide sequence ID" value="NZ_NCWY01000024.1"/>
</dbReference>
<dbReference type="PANTHER" id="PTHR43744">
    <property type="entry name" value="ABC TRANSPORTER PERMEASE PROTEIN MG189-RELATED-RELATED"/>
    <property type="match status" value="1"/>
</dbReference>
<reference evidence="9 10" key="1">
    <citation type="submission" date="2017-04" db="EMBL/GenBank/DDBJ databases">
        <title>Kefir bacterial isolates.</title>
        <authorList>
            <person name="Kim Y."/>
            <person name="Blasche S."/>
            <person name="Patil K.R."/>
        </authorList>
    </citation>
    <scope>NUCLEOTIDE SEQUENCE [LARGE SCALE GENOMIC DNA]</scope>
    <source>
        <strain evidence="9 10">OG2</strain>
    </source>
</reference>
<evidence type="ECO:0000256" key="4">
    <source>
        <dbReference type="ARBA" id="ARBA00022692"/>
    </source>
</evidence>
<feature type="transmembrane region" description="Helical" evidence="7">
    <location>
        <begin position="110"/>
        <end position="132"/>
    </location>
</feature>
<evidence type="ECO:0000256" key="2">
    <source>
        <dbReference type="ARBA" id="ARBA00022448"/>
    </source>
</evidence>
<keyword evidence="5 7" id="KW-1133">Transmembrane helix</keyword>
<feature type="transmembrane region" description="Helical" evidence="7">
    <location>
        <begin position="74"/>
        <end position="98"/>
    </location>
</feature>
<dbReference type="GO" id="GO:0005886">
    <property type="term" value="C:plasma membrane"/>
    <property type="evidence" value="ECO:0007669"/>
    <property type="project" value="UniProtKB-SubCell"/>
</dbReference>
<comment type="subcellular location">
    <subcellularLocation>
        <location evidence="1 7">Cell membrane</location>
        <topology evidence="1 7">Multi-pass membrane protein</topology>
    </subcellularLocation>
</comment>
<feature type="domain" description="ABC transmembrane type-1" evidence="8">
    <location>
        <begin position="75"/>
        <end position="265"/>
    </location>
</feature>
<evidence type="ECO:0000256" key="7">
    <source>
        <dbReference type="RuleBase" id="RU363032"/>
    </source>
</evidence>
<feature type="transmembrane region" description="Helical" evidence="7">
    <location>
        <begin position="186"/>
        <end position="207"/>
    </location>
</feature>
<evidence type="ECO:0000313" key="10">
    <source>
        <dbReference type="Proteomes" id="UP000216867"/>
    </source>
</evidence>
<name>A0A269Z4X8_9MICO</name>
<sequence>MTTKISLRRSLSHSLRWLLALVAITISVFPVLWMLRLSLSPADEAVLDGIQLLPSSLDWGNYARAWESADLGHAMLNGALVTGSILIIQIITVIPAGYAFAKLRFRGRDAAFAVILACLLVPTQATALPLYLGIGSIGLANTFAALVLPFMTSAIGIFMLRQHMITIPDSLLEAAKADGLGTLRTLVHVVVPSSMPTIAAFAVLSVFTHWNDYLWPLLVARDPSLYTPPLALSIFQQAETGTAYGELAAAAMLVTLPSVVLFIVAQRKFVTGIAGGELPG</sequence>
<gene>
    <name evidence="9" type="ORF">B8X04_16705</name>
</gene>
<feature type="transmembrane region" description="Helical" evidence="7">
    <location>
        <begin position="247"/>
        <end position="265"/>
    </location>
</feature>
<dbReference type="InterPro" id="IPR035906">
    <property type="entry name" value="MetI-like_sf"/>
</dbReference>
<dbReference type="Proteomes" id="UP000216867">
    <property type="component" value="Unassembled WGS sequence"/>
</dbReference>
<accession>A0A269Z4X8</accession>
<evidence type="ECO:0000256" key="1">
    <source>
        <dbReference type="ARBA" id="ARBA00004651"/>
    </source>
</evidence>
<keyword evidence="3" id="KW-1003">Cell membrane</keyword>
<feature type="transmembrane region" description="Helical" evidence="7">
    <location>
        <begin position="138"/>
        <end position="160"/>
    </location>
</feature>
<proteinExistence type="inferred from homology"/>
<keyword evidence="2 7" id="KW-0813">Transport</keyword>
<evidence type="ECO:0000256" key="5">
    <source>
        <dbReference type="ARBA" id="ARBA00022989"/>
    </source>
</evidence>
<keyword evidence="6 7" id="KW-0472">Membrane</keyword>
<dbReference type="CDD" id="cd06261">
    <property type="entry name" value="TM_PBP2"/>
    <property type="match status" value="1"/>
</dbReference>
<comment type="similarity">
    <text evidence="7">Belongs to the binding-protein-dependent transport system permease family.</text>
</comment>
<dbReference type="EMBL" id="NCWY01000024">
    <property type="protein sequence ID" value="PAK92641.1"/>
    <property type="molecule type" value="Genomic_DNA"/>
</dbReference>
<dbReference type="PROSITE" id="PS50928">
    <property type="entry name" value="ABC_TM1"/>
    <property type="match status" value="1"/>
</dbReference>
<dbReference type="AlphaFoldDB" id="A0A269Z4X8"/>
<feature type="transmembrane region" description="Helical" evidence="7">
    <location>
        <begin position="15"/>
        <end position="35"/>
    </location>
</feature>
<dbReference type="InterPro" id="IPR000515">
    <property type="entry name" value="MetI-like"/>
</dbReference>
<comment type="caution">
    <text evidence="9">The sequence shown here is derived from an EMBL/GenBank/DDBJ whole genome shotgun (WGS) entry which is preliminary data.</text>
</comment>
<evidence type="ECO:0000313" key="9">
    <source>
        <dbReference type="EMBL" id="PAK92641.1"/>
    </source>
</evidence>
<dbReference type="Pfam" id="PF00528">
    <property type="entry name" value="BPD_transp_1"/>
    <property type="match status" value="1"/>
</dbReference>
<dbReference type="SUPFAM" id="SSF161098">
    <property type="entry name" value="MetI-like"/>
    <property type="match status" value="1"/>
</dbReference>
<keyword evidence="4 7" id="KW-0812">Transmembrane</keyword>
<dbReference type="Gene3D" id="1.10.3720.10">
    <property type="entry name" value="MetI-like"/>
    <property type="match status" value="1"/>
</dbReference>
<evidence type="ECO:0000256" key="3">
    <source>
        <dbReference type="ARBA" id="ARBA00022475"/>
    </source>
</evidence>
<evidence type="ECO:0000259" key="8">
    <source>
        <dbReference type="PROSITE" id="PS50928"/>
    </source>
</evidence>
<protein>
    <submittedName>
        <fullName evidence="9">Sugar ABC transporter permease</fullName>
    </submittedName>
</protein>
<dbReference type="GO" id="GO:0055085">
    <property type="term" value="P:transmembrane transport"/>
    <property type="evidence" value="ECO:0007669"/>
    <property type="project" value="InterPro"/>
</dbReference>